<comment type="similarity">
    <text evidence="1">Belongs to the phD/YefM antitoxin family.</text>
</comment>
<dbReference type="EMBL" id="PVTE01000015">
    <property type="protein sequence ID" value="PRY34945.1"/>
    <property type="molecule type" value="Genomic_DNA"/>
</dbReference>
<dbReference type="OrthoDB" id="9861567at2"/>
<evidence type="ECO:0000313" key="3">
    <source>
        <dbReference type="Proteomes" id="UP000238375"/>
    </source>
</evidence>
<keyword evidence="3" id="KW-1185">Reference proteome</keyword>
<accession>A0A2T0SNH2</accession>
<reference evidence="2 3" key="1">
    <citation type="submission" date="2018-03" db="EMBL/GenBank/DDBJ databases">
        <title>Genomic Encyclopedia of Archaeal and Bacterial Type Strains, Phase II (KMG-II): from individual species to whole genera.</title>
        <authorList>
            <person name="Goeker M."/>
        </authorList>
    </citation>
    <scope>NUCLEOTIDE SEQUENCE [LARGE SCALE GENOMIC DNA]</scope>
    <source>
        <strain evidence="2 3">DSM 28354</strain>
    </source>
</reference>
<comment type="caution">
    <text evidence="2">The sequence shown here is derived from an EMBL/GenBank/DDBJ whole genome shotgun (WGS) entry which is preliminary data.</text>
</comment>
<dbReference type="NCBIfam" id="TIGR01552">
    <property type="entry name" value="phd_fam"/>
    <property type="match status" value="1"/>
</dbReference>
<proteinExistence type="inferred from homology"/>
<dbReference type="Proteomes" id="UP000238375">
    <property type="component" value="Unassembled WGS sequence"/>
</dbReference>
<organism evidence="2 3">
    <name type="scientific">Spirosoma oryzae</name>
    <dbReference type="NCBI Taxonomy" id="1469603"/>
    <lineage>
        <taxon>Bacteria</taxon>
        <taxon>Pseudomonadati</taxon>
        <taxon>Bacteroidota</taxon>
        <taxon>Cytophagia</taxon>
        <taxon>Cytophagales</taxon>
        <taxon>Cytophagaceae</taxon>
        <taxon>Spirosoma</taxon>
    </lineage>
</organism>
<dbReference type="InterPro" id="IPR036165">
    <property type="entry name" value="YefM-like_sf"/>
</dbReference>
<evidence type="ECO:0000256" key="1">
    <source>
        <dbReference type="ARBA" id="ARBA00009981"/>
    </source>
</evidence>
<evidence type="ECO:0000313" key="2">
    <source>
        <dbReference type="EMBL" id="PRY34945.1"/>
    </source>
</evidence>
<name>A0A2T0SNH2_9BACT</name>
<dbReference type="RefSeq" id="WP_012931394.1">
    <property type="nucleotide sequence ID" value="NZ_PVTE01000015.1"/>
</dbReference>
<protein>
    <submittedName>
        <fullName evidence="2">Prevent-host-death family protein</fullName>
    </submittedName>
</protein>
<dbReference type="AlphaFoldDB" id="A0A2T0SNH2"/>
<dbReference type="SUPFAM" id="SSF143120">
    <property type="entry name" value="YefM-like"/>
    <property type="match status" value="1"/>
</dbReference>
<gene>
    <name evidence="2" type="ORF">CLV58_11527</name>
</gene>
<sequence length="80" mass="9134">MENVAMNEFRRQVGEYINQTYYANKSFVLTKGQKRVAALVPIAILDRLSELESFYSQTLADRQQADASVDKISETDKETV</sequence>